<dbReference type="SUPFAM" id="SSF52091">
    <property type="entry name" value="SpoIIaa-like"/>
    <property type="match status" value="1"/>
</dbReference>
<sequence>MTDSRPPAAGTSDGIPGGTSPEVTDTCDGLRLETSEPSAGVTVVAVTGELDMLTAPELRHAVAERIAAASLVVLDLDGVRFLGTSGLAALIELREQAHRSGVELRLACTERRVLRPIGIAGLHHLFDIHDDVRAALES</sequence>
<dbReference type="InterPro" id="IPR036513">
    <property type="entry name" value="STAS_dom_sf"/>
</dbReference>
<name>A0ABU8T4U5_9PSEU</name>
<protein>
    <recommendedName>
        <fullName evidence="2">Anti-sigma factor antagonist</fullName>
    </recommendedName>
</protein>
<evidence type="ECO:0000313" key="6">
    <source>
        <dbReference type="Proteomes" id="UP001364211"/>
    </source>
</evidence>
<dbReference type="EMBL" id="JBBJUP010000004">
    <property type="protein sequence ID" value="MEJ8278643.1"/>
    <property type="molecule type" value="Genomic_DNA"/>
</dbReference>
<dbReference type="Proteomes" id="UP001364211">
    <property type="component" value="Unassembled WGS sequence"/>
</dbReference>
<dbReference type="NCBIfam" id="TIGR00377">
    <property type="entry name" value="ant_ant_sig"/>
    <property type="match status" value="1"/>
</dbReference>
<evidence type="ECO:0000313" key="5">
    <source>
        <dbReference type="EMBL" id="MEJ8278643.1"/>
    </source>
</evidence>
<proteinExistence type="inferred from homology"/>
<evidence type="ECO:0000256" key="2">
    <source>
        <dbReference type="RuleBase" id="RU003749"/>
    </source>
</evidence>
<dbReference type="InterPro" id="IPR003658">
    <property type="entry name" value="Anti-sigma_ant"/>
</dbReference>
<dbReference type="InterPro" id="IPR002645">
    <property type="entry name" value="STAS_dom"/>
</dbReference>
<evidence type="ECO:0000259" key="4">
    <source>
        <dbReference type="PROSITE" id="PS50801"/>
    </source>
</evidence>
<dbReference type="RefSeq" id="WP_340287129.1">
    <property type="nucleotide sequence ID" value="NZ_JBBJUP010000004.1"/>
</dbReference>
<feature type="domain" description="STAS" evidence="4">
    <location>
        <begin position="40"/>
        <end position="138"/>
    </location>
</feature>
<comment type="caution">
    <text evidence="5">The sequence shown here is derived from an EMBL/GenBank/DDBJ whole genome shotgun (WGS) entry which is preliminary data.</text>
</comment>
<dbReference type="CDD" id="cd07043">
    <property type="entry name" value="STAS_anti-anti-sigma_factors"/>
    <property type="match status" value="1"/>
</dbReference>
<feature type="region of interest" description="Disordered" evidence="3">
    <location>
        <begin position="1"/>
        <end position="23"/>
    </location>
</feature>
<dbReference type="Pfam" id="PF01740">
    <property type="entry name" value="STAS"/>
    <property type="match status" value="1"/>
</dbReference>
<dbReference type="PANTHER" id="PTHR33495:SF2">
    <property type="entry name" value="ANTI-SIGMA FACTOR ANTAGONIST TM_1081-RELATED"/>
    <property type="match status" value="1"/>
</dbReference>
<gene>
    <name evidence="5" type="ORF">WJX68_06845</name>
</gene>
<comment type="similarity">
    <text evidence="1 2">Belongs to the anti-sigma-factor antagonist family.</text>
</comment>
<evidence type="ECO:0000256" key="1">
    <source>
        <dbReference type="ARBA" id="ARBA00009013"/>
    </source>
</evidence>
<keyword evidence="6" id="KW-1185">Reference proteome</keyword>
<dbReference type="PROSITE" id="PS50801">
    <property type="entry name" value="STAS"/>
    <property type="match status" value="1"/>
</dbReference>
<dbReference type="Gene3D" id="3.30.750.24">
    <property type="entry name" value="STAS domain"/>
    <property type="match status" value="1"/>
</dbReference>
<dbReference type="PANTHER" id="PTHR33495">
    <property type="entry name" value="ANTI-SIGMA FACTOR ANTAGONIST TM_1081-RELATED-RELATED"/>
    <property type="match status" value="1"/>
</dbReference>
<accession>A0ABU8T4U5</accession>
<evidence type="ECO:0000256" key="3">
    <source>
        <dbReference type="SAM" id="MobiDB-lite"/>
    </source>
</evidence>
<reference evidence="5 6" key="1">
    <citation type="submission" date="2024-03" db="EMBL/GenBank/DDBJ databases">
        <title>Draft genome sequence of Pseudonocardia sp. DW16-2.</title>
        <authorList>
            <person name="Duangmal K."/>
        </authorList>
    </citation>
    <scope>NUCLEOTIDE SEQUENCE [LARGE SCALE GENOMIC DNA]</scope>
    <source>
        <strain evidence="5 6">DW16-2</strain>
    </source>
</reference>
<organism evidence="5 6">
    <name type="scientific">Pseudonocardia spirodelae</name>
    <dbReference type="NCBI Taxonomy" id="3133431"/>
    <lineage>
        <taxon>Bacteria</taxon>
        <taxon>Bacillati</taxon>
        <taxon>Actinomycetota</taxon>
        <taxon>Actinomycetes</taxon>
        <taxon>Pseudonocardiales</taxon>
        <taxon>Pseudonocardiaceae</taxon>
        <taxon>Pseudonocardia</taxon>
    </lineage>
</organism>